<dbReference type="InterPro" id="IPR002500">
    <property type="entry name" value="PAPS_reduct_dom"/>
</dbReference>
<comment type="caution">
    <text evidence="3">The sequence shown here is derived from an EMBL/GenBank/DDBJ whole genome shotgun (WGS) entry which is preliminary data.</text>
</comment>
<dbReference type="SUPFAM" id="SSF52402">
    <property type="entry name" value="Adenine nucleotide alpha hydrolases-like"/>
    <property type="match status" value="1"/>
</dbReference>
<name>A0A549SHB6_METSR</name>
<gene>
    <name evidence="3" type="ORF">FM996_18155</name>
</gene>
<feature type="region of interest" description="Disordered" evidence="1">
    <location>
        <begin position="1"/>
        <end position="24"/>
    </location>
</feature>
<reference evidence="3 4" key="1">
    <citation type="submission" date="2019-07" db="EMBL/GenBank/DDBJ databases">
        <title>Ln-dependent methylotrophs.</title>
        <authorList>
            <person name="Tani A."/>
        </authorList>
    </citation>
    <scope>NUCLEOTIDE SEQUENCE [LARGE SCALE GENOMIC DNA]</scope>
    <source>
        <strain evidence="3 4">SM89A</strain>
    </source>
</reference>
<evidence type="ECO:0000256" key="1">
    <source>
        <dbReference type="SAM" id="MobiDB-lite"/>
    </source>
</evidence>
<dbReference type="EMBL" id="VJMF01000078">
    <property type="protein sequence ID" value="TRL28996.1"/>
    <property type="molecule type" value="Genomic_DNA"/>
</dbReference>
<evidence type="ECO:0000313" key="4">
    <source>
        <dbReference type="Proteomes" id="UP000316781"/>
    </source>
</evidence>
<organism evidence="3 4">
    <name type="scientific">Methylosinus sporium</name>
    <dbReference type="NCBI Taxonomy" id="428"/>
    <lineage>
        <taxon>Bacteria</taxon>
        <taxon>Pseudomonadati</taxon>
        <taxon>Pseudomonadota</taxon>
        <taxon>Alphaproteobacteria</taxon>
        <taxon>Hyphomicrobiales</taxon>
        <taxon>Methylocystaceae</taxon>
        <taxon>Methylosinus</taxon>
    </lineage>
</organism>
<dbReference type="PANTHER" id="PTHR43196:SF2">
    <property type="entry name" value="PHOSPHOADENOSINE PHOSPHOSULFATE REDUCTASE"/>
    <property type="match status" value="1"/>
</dbReference>
<dbReference type="Pfam" id="PF01507">
    <property type="entry name" value="PAPS_reduct"/>
    <property type="match status" value="1"/>
</dbReference>
<dbReference type="InterPro" id="IPR014729">
    <property type="entry name" value="Rossmann-like_a/b/a_fold"/>
</dbReference>
<evidence type="ECO:0000259" key="2">
    <source>
        <dbReference type="Pfam" id="PF01507"/>
    </source>
</evidence>
<dbReference type="InterPro" id="IPR050128">
    <property type="entry name" value="Sulfate_adenylyltrnsfr_sub2"/>
</dbReference>
<feature type="domain" description="Phosphoadenosine phosphosulphate reductase" evidence="2">
    <location>
        <begin position="155"/>
        <end position="259"/>
    </location>
</feature>
<dbReference type="Gene3D" id="3.40.50.620">
    <property type="entry name" value="HUPs"/>
    <property type="match status" value="1"/>
</dbReference>
<accession>A0A549SHB6</accession>
<dbReference type="AlphaFoldDB" id="A0A549SHB6"/>
<sequence length="350" mass="39063">MTRAISTNPAGGEHPNARSRPETSIAPDLRSYDHILVACSGGKDSLACLLHLIDQGADPARIELHHHDVDGRGPPTFDWPITAGYCRAVAEAFGVPIYFSWRDGGLRREMLREDEPTACVTFETADGSVTTVGGRGNSGTRLRFPQVTADLRLRWCSSVAKIDVMRSMICNSLRFLGKRTLVVTGERAEESPARARYATFEPHRTDTRGGTRRRRHVDHWRPIHGLEERQVWDLLRRHGVVPHVAYQLGFGRVSCMHCIFASPDQLATIRWMAPERFETIAEYERRFGCTVKRDAPIHAVADRGRPYPAAIAQPDLVQLAMSEQWSPAIRTSPERWRLPVGAFGDAAGPG</sequence>
<proteinExistence type="predicted"/>
<evidence type="ECO:0000313" key="3">
    <source>
        <dbReference type="EMBL" id="TRL28996.1"/>
    </source>
</evidence>
<dbReference type="GO" id="GO:0003824">
    <property type="term" value="F:catalytic activity"/>
    <property type="evidence" value="ECO:0007669"/>
    <property type="project" value="InterPro"/>
</dbReference>
<protein>
    <submittedName>
        <fullName evidence="3">Phosphoadenosine phosphosulfate reductase</fullName>
    </submittedName>
</protein>
<dbReference type="PANTHER" id="PTHR43196">
    <property type="entry name" value="SULFATE ADENYLYLTRANSFERASE SUBUNIT 2"/>
    <property type="match status" value="1"/>
</dbReference>
<dbReference type="Proteomes" id="UP000316781">
    <property type="component" value="Unassembled WGS sequence"/>
</dbReference>